<reference evidence="1" key="1">
    <citation type="journal article" date="2014" name="Front. Microbiol.">
        <title>High frequency of phylogenetically diverse reductive dehalogenase-homologous genes in deep subseafloor sedimentary metagenomes.</title>
        <authorList>
            <person name="Kawai M."/>
            <person name="Futagami T."/>
            <person name="Toyoda A."/>
            <person name="Takaki Y."/>
            <person name="Nishi S."/>
            <person name="Hori S."/>
            <person name="Arai W."/>
            <person name="Tsubouchi T."/>
            <person name="Morono Y."/>
            <person name="Uchiyama I."/>
            <person name="Ito T."/>
            <person name="Fujiyama A."/>
            <person name="Inagaki F."/>
            <person name="Takami H."/>
        </authorList>
    </citation>
    <scope>NUCLEOTIDE SEQUENCE</scope>
    <source>
        <strain evidence="1">Expedition CK06-06</strain>
    </source>
</reference>
<feature type="non-terminal residue" evidence="1">
    <location>
        <position position="293"/>
    </location>
</feature>
<sequence length="293" mass="30925">SLVPPAWVASAVQDVCFYLFSISAVLAGGVVDVSDRAARLLGITYGNLAQIQQIANLVADGLTPLNLQTVANFMHVYDPIAADWNRLREGAAIGQALVDVSDRAARLLGIVYGNLAQLQQIAALNDALPAPANLVSVAGFNLVFNGVTWERLRSGTVLGSMLSDPLDRWGRQLGLIDLSRYLGAACGPLNPIDTQDTGLNTNPRRFESDNGFRSPVVARAGGVATALWTIATLPARTVGQVTTIYTLTIENSTGAAITGWLEIAGVAITIPYHVADNDSIVIPYPAGLNSGDF</sequence>
<evidence type="ECO:0000313" key="1">
    <source>
        <dbReference type="EMBL" id="GAG96273.1"/>
    </source>
</evidence>
<proteinExistence type="predicted"/>
<organism evidence="1">
    <name type="scientific">marine sediment metagenome</name>
    <dbReference type="NCBI Taxonomy" id="412755"/>
    <lineage>
        <taxon>unclassified sequences</taxon>
        <taxon>metagenomes</taxon>
        <taxon>ecological metagenomes</taxon>
    </lineage>
</organism>
<accession>X1CJ50</accession>
<name>X1CJ50_9ZZZZ</name>
<comment type="caution">
    <text evidence="1">The sequence shown here is derived from an EMBL/GenBank/DDBJ whole genome shotgun (WGS) entry which is preliminary data.</text>
</comment>
<gene>
    <name evidence="1" type="ORF">S01H4_36935</name>
</gene>
<dbReference type="EMBL" id="BART01019791">
    <property type="protein sequence ID" value="GAG96273.1"/>
    <property type="molecule type" value="Genomic_DNA"/>
</dbReference>
<dbReference type="AlphaFoldDB" id="X1CJ50"/>
<protein>
    <submittedName>
        <fullName evidence="1">Uncharacterized protein</fullName>
    </submittedName>
</protein>
<feature type="non-terminal residue" evidence="1">
    <location>
        <position position="1"/>
    </location>
</feature>